<keyword evidence="4" id="KW-1185">Reference proteome</keyword>
<dbReference type="EMBL" id="JAAWWK010000002">
    <property type="protein sequence ID" value="NKI17426.1"/>
    <property type="molecule type" value="Genomic_DNA"/>
</dbReference>
<keyword evidence="2" id="KW-0472">Membrane</keyword>
<organism evidence="3 4">
    <name type="scientific">Spongiibacter thalassae</name>
    <dbReference type="NCBI Taxonomy" id="2721624"/>
    <lineage>
        <taxon>Bacteria</taxon>
        <taxon>Pseudomonadati</taxon>
        <taxon>Pseudomonadota</taxon>
        <taxon>Gammaproteobacteria</taxon>
        <taxon>Cellvibrionales</taxon>
        <taxon>Spongiibacteraceae</taxon>
        <taxon>Spongiibacter</taxon>
    </lineage>
</organism>
<keyword evidence="2" id="KW-1133">Transmembrane helix</keyword>
<evidence type="ECO:0000313" key="3">
    <source>
        <dbReference type="EMBL" id="NKI17426.1"/>
    </source>
</evidence>
<protein>
    <submittedName>
        <fullName evidence="3">Uncharacterized protein</fullName>
    </submittedName>
</protein>
<name>A0ABX1GER0_9GAMM</name>
<dbReference type="Proteomes" id="UP000765845">
    <property type="component" value="Unassembled WGS sequence"/>
</dbReference>
<sequence length="130" mass="14374">MNDTMAQRLRTDMNQDSPADEHHRQWVEINRHGNTLSDHGHRLKTVEGRVDRLESHMSEQYGAVLTKLDGVSGEVRSLNEKYIRAEAAAQAISEREDKAISAKWPLVISIVMAGLAVCSVAIAAAMLAKP</sequence>
<evidence type="ECO:0000256" key="1">
    <source>
        <dbReference type="SAM" id="MobiDB-lite"/>
    </source>
</evidence>
<feature type="transmembrane region" description="Helical" evidence="2">
    <location>
        <begin position="104"/>
        <end position="128"/>
    </location>
</feature>
<accession>A0ABX1GER0</accession>
<feature type="compositionally biased region" description="Basic and acidic residues" evidence="1">
    <location>
        <begin position="9"/>
        <end position="21"/>
    </location>
</feature>
<evidence type="ECO:0000256" key="2">
    <source>
        <dbReference type="SAM" id="Phobius"/>
    </source>
</evidence>
<dbReference type="RefSeq" id="WP_168449922.1">
    <property type="nucleotide sequence ID" value="NZ_JAAWWK010000002.1"/>
</dbReference>
<comment type="caution">
    <text evidence="3">The sequence shown here is derived from an EMBL/GenBank/DDBJ whole genome shotgun (WGS) entry which is preliminary data.</text>
</comment>
<feature type="region of interest" description="Disordered" evidence="1">
    <location>
        <begin position="1"/>
        <end position="21"/>
    </location>
</feature>
<gene>
    <name evidence="3" type="ORF">HCU74_08350</name>
</gene>
<reference evidence="3 4" key="1">
    <citation type="submission" date="2020-04" db="EMBL/GenBank/DDBJ databases">
        <authorList>
            <person name="Yoon J."/>
        </authorList>
    </citation>
    <scope>NUCLEOTIDE SEQUENCE [LARGE SCALE GENOMIC DNA]</scope>
    <source>
        <strain evidence="3 4">KMU-166</strain>
    </source>
</reference>
<proteinExistence type="predicted"/>
<keyword evidence="2" id="KW-0812">Transmembrane</keyword>
<evidence type="ECO:0000313" key="4">
    <source>
        <dbReference type="Proteomes" id="UP000765845"/>
    </source>
</evidence>